<dbReference type="RefSeq" id="WP_043789866.1">
    <property type="nucleotide sequence ID" value="NZ_CP141274.1"/>
</dbReference>
<dbReference type="Proteomes" id="UP000183417">
    <property type="component" value="Unassembled WGS sequence"/>
</dbReference>
<name>A0A1H3GCM2_9BURK</name>
<evidence type="ECO:0000313" key="6">
    <source>
        <dbReference type="Proteomes" id="UP000183417"/>
    </source>
</evidence>
<feature type="domain" description="Glycine zipper 2TM" evidence="4">
    <location>
        <begin position="101"/>
        <end position="142"/>
    </location>
</feature>
<dbReference type="InterPro" id="IPR051407">
    <property type="entry name" value="Bact_OM_lipoprot/Surf_antigen"/>
</dbReference>
<dbReference type="GeneID" id="94690911"/>
<evidence type="ECO:0000313" key="5">
    <source>
        <dbReference type="EMBL" id="SDY00398.1"/>
    </source>
</evidence>
<dbReference type="Pfam" id="PF05433">
    <property type="entry name" value="Rick_17kDa_Anti"/>
    <property type="match status" value="1"/>
</dbReference>
<protein>
    <submittedName>
        <fullName evidence="5">Glycine zipper 2TM domain-containing protein</fullName>
    </submittedName>
</protein>
<accession>A0A1H3GCM2</accession>
<dbReference type="InterPro" id="IPR008816">
    <property type="entry name" value="Gly_zipper_2TM_dom"/>
</dbReference>
<evidence type="ECO:0000256" key="2">
    <source>
        <dbReference type="ARBA" id="ARBA00023136"/>
    </source>
</evidence>
<feature type="signal peptide" evidence="3">
    <location>
        <begin position="1"/>
        <end position="25"/>
    </location>
</feature>
<sequence>MPPSIHRLGAIGTSCIAALMLSACAGYPQQGGYPGGGYPAGGYPAGGYPAGGYPSGGYPASGQPGTAYPGGGGYVQQGRVTNVQLVQIQQPSGIGGSGIGAGAVVGGVVGGVLGRQVGKGSGRDIATIAGVVGGAMAGNAIEKNTGPGDLRDVYRVTVQLNDGSTRVFDYQSNPQLRVGESVRVDNNQLLR</sequence>
<keyword evidence="3" id="KW-0732">Signal</keyword>
<gene>
    <name evidence="5" type="ORF">SAMN05421547_102140</name>
</gene>
<proteinExistence type="predicted"/>
<evidence type="ECO:0000256" key="1">
    <source>
        <dbReference type="ARBA" id="ARBA00004370"/>
    </source>
</evidence>
<dbReference type="PROSITE" id="PS51257">
    <property type="entry name" value="PROKAR_LIPOPROTEIN"/>
    <property type="match status" value="1"/>
</dbReference>
<dbReference type="AlphaFoldDB" id="A0A1H3GCM2"/>
<evidence type="ECO:0000256" key="3">
    <source>
        <dbReference type="SAM" id="SignalP"/>
    </source>
</evidence>
<comment type="subcellular location">
    <subcellularLocation>
        <location evidence="1">Membrane</location>
    </subcellularLocation>
</comment>
<dbReference type="GO" id="GO:0019867">
    <property type="term" value="C:outer membrane"/>
    <property type="evidence" value="ECO:0007669"/>
    <property type="project" value="InterPro"/>
</dbReference>
<dbReference type="PANTHER" id="PTHR35603">
    <property type="match status" value="1"/>
</dbReference>
<dbReference type="EMBL" id="FNPE01000002">
    <property type="protein sequence ID" value="SDY00398.1"/>
    <property type="molecule type" value="Genomic_DNA"/>
</dbReference>
<reference evidence="5 6" key="1">
    <citation type="submission" date="2016-10" db="EMBL/GenBank/DDBJ databases">
        <authorList>
            <person name="de Groot N.N."/>
        </authorList>
    </citation>
    <scope>NUCLEOTIDE SEQUENCE [LARGE SCALE GENOMIC DNA]</scope>
    <source>
        <strain evidence="5 6">LMG 24775</strain>
    </source>
</reference>
<keyword evidence="2" id="KW-0472">Membrane</keyword>
<dbReference type="PANTHER" id="PTHR35603:SF2">
    <property type="entry name" value="OUTER MEMBRANE LIPOPROTEIN"/>
    <property type="match status" value="1"/>
</dbReference>
<evidence type="ECO:0000259" key="4">
    <source>
        <dbReference type="Pfam" id="PF05433"/>
    </source>
</evidence>
<organism evidence="5 6">
    <name type="scientific">Delftia lacustris</name>
    <dbReference type="NCBI Taxonomy" id="558537"/>
    <lineage>
        <taxon>Bacteria</taxon>
        <taxon>Pseudomonadati</taxon>
        <taxon>Pseudomonadota</taxon>
        <taxon>Betaproteobacteria</taxon>
        <taxon>Burkholderiales</taxon>
        <taxon>Comamonadaceae</taxon>
        <taxon>Delftia</taxon>
    </lineage>
</organism>
<feature type="chain" id="PRO_5010357296" evidence="3">
    <location>
        <begin position="26"/>
        <end position="191"/>
    </location>
</feature>